<proteinExistence type="predicted"/>
<evidence type="ECO:0000259" key="2">
    <source>
        <dbReference type="Pfam" id="PF12146"/>
    </source>
</evidence>
<dbReference type="Proteomes" id="UP000217838">
    <property type="component" value="Unassembled WGS sequence"/>
</dbReference>
<accession>A0A2A4YMM8</accession>
<comment type="caution">
    <text evidence="3">The sequence shown here is derived from an EMBL/GenBank/DDBJ whole genome shotgun (WGS) entry which is preliminary data.</text>
</comment>
<reference evidence="4" key="1">
    <citation type="submission" date="2017-08" db="EMBL/GenBank/DDBJ databases">
        <title>A dynamic microbial community with high functional redundancy inhabits the cold, oxic subseafloor aquifer.</title>
        <authorList>
            <person name="Tully B.J."/>
            <person name="Wheat C.G."/>
            <person name="Glazer B.T."/>
            <person name="Huber J.A."/>
        </authorList>
    </citation>
    <scope>NUCLEOTIDE SEQUENCE [LARGE SCALE GENOMIC DNA]</scope>
</reference>
<feature type="domain" description="Serine aminopeptidase S33" evidence="2">
    <location>
        <begin position="51"/>
        <end position="166"/>
    </location>
</feature>
<organism evidence="3 4">
    <name type="scientific">Aerophobetes bacterium</name>
    <dbReference type="NCBI Taxonomy" id="2030807"/>
    <lineage>
        <taxon>Bacteria</taxon>
        <taxon>Candidatus Aerophobota</taxon>
    </lineage>
</organism>
<evidence type="ECO:0000313" key="3">
    <source>
        <dbReference type="EMBL" id="PCI96093.1"/>
    </source>
</evidence>
<keyword evidence="1" id="KW-0732">Signal</keyword>
<dbReference type="InterPro" id="IPR022742">
    <property type="entry name" value="Hydrolase_4"/>
</dbReference>
<dbReference type="Pfam" id="PF12146">
    <property type="entry name" value="Hydrolase_4"/>
    <property type="match status" value="1"/>
</dbReference>
<dbReference type="InterPro" id="IPR029058">
    <property type="entry name" value="AB_hydrolase_fold"/>
</dbReference>
<feature type="signal peptide" evidence="1">
    <location>
        <begin position="1"/>
        <end position="21"/>
    </location>
</feature>
<name>A0A2A4YMM8_UNCAE</name>
<evidence type="ECO:0000256" key="1">
    <source>
        <dbReference type="SAM" id="SignalP"/>
    </source>
</evidence>
<dbReference type="Gene3D" id="3.40.50.1820">
    <property type="entry name" value="alpha/beta hydrolase"/>
    <property type="match status" value="1"/>
</dbReference>
<dbReference type="EMBL" id="NVUU01000003">
    <property type="protein sequence ID" value="PCI96093.1"/>
    <property type="molecule type" value="Genomic_DNA"/>
</dbReference>
<protein>
    <recommendedName>
        <fullName evidence="2">Serine aminopeptidase S33 domain-containing protein</fullName>
    </recommendedName>
</protein>
<feature type="non-terminal residue" evidence="3">
    <location>
        <position position="213"/>
    </location>
</feature>
<dbReference type="SUPFAM" id="SSF53474">
    <property type="entry name" value="alpha/beta-Hydrolases"/>
    <property type="match status" value="1"/>
</dbReference>
<gene>
    <name evidence="3" type="ORF">COB11_00495</name>
</gene>
<evidence type="ECO:0000313" key="4">
    <source>
        <dbReference type="Proteomes" id="UP000217838"/>
    </source>
</evidence>
<sequence length="213" mass="23872">MFKLYSSLLGLALFSIAHLSASDTEISLKRKRGTFVKGYYSYVESEKKTPLVVFIDGSTPSSVYENHQKLAKRFKEKDFSFVSLEKEGITKDSYDESIFMKYDCLENRLADYALLFKEIQKADIIKAPSHIIIMGASEGGKLAPSLATTYQGKIDGLLLVASGGGLPFSEELTYQINEAFLSQNVVKKVGYKLRKSLKPKEIEAQMKKIQTKP</sequence>
<feature type="chain" id="PRO_5012314274" description="Serine aminopeptidase S33 domain-containing protein" evidence="1">
    <location>
        <begin position="22"/>
        <end position="213"/>
    </location>
</feature>
<dbReference type="AlphaFoldDB" id="A0A2A4YMM8"/>